<dbReference type="Proteomes" id="UP001165561">
    <property type="component" value="Unassembled WGS sequence"/>
</dbReference>
<keyword evidence="4" id="KW-0564">Palmitate</keyword>
<evidence type="ECO:0000256" key="1">
    <source>
        <dbReference type="ARBA" id="ARBA00004635"/>
    </source>
</evidence>
<evidence type="ECO:0000256" key="2">
    <source>
        <dbReference type="ARBA" id="ARBA00022729"/>
    </source>
</evidence>
<evidence type="ECO:0000256" key="3">
    <source>
        <dbReference type="ARBA" id="ARBA00023136"/>
    </source>
</evidence>
<evidence type="ECO:0000256" key="5">
    <source>
        <dbReference type="ARBA" id="ARBA00023288"/>
    </source>
</evidence>
<dbReference type="Pfam" id="PF03180">
    <property type="entry name" value="Lipoprotein_9"/>
    <property type="match status" value="1"/>
</dbReference>
<comment type="subcellular location">
    <subcellularLocation>
        <location evidence="1">Membrane</location>
        <topology evidence="1">Lipid-anchor</topology>
    </subcellularLocation>
</comment>
<comment type="similarity">
    <text evidence="6">Belongs to the nlpA lipoprotein family.</text>
</comment>
<evidence type="ECO:0000313" key="9">
    <source>
        <dbReference type="Proteomes" id="UP001165561"/>
    </source>
</evidence>
<dbReference type="PANTHER" id="PTHR30429">
    <property type="entry name" value="D-METHIONINE-BINDING LIPOPROTEIN METQ"/>
    <property type="match status" value="1"/>
</dbReference>
<organism evidence="8 9">
    <name type="scientific">Georgenia halotolerans</name>
    <dbReference type="NCBI Taxonomy" id="3028317"/>
    <lineage>
        <taxon>Bacteria</taxon>
        <taxon>Bacillati</taxon>
        <taxon>Actinomycetota</taxon>
        <taxon>Actinomycetes</taxon>
        <taxon>Micrococcales</taxon>
        <taxon>Bogoriellaceae</taxon>
        <taxon>Georgenia</taxon>
    </lineage>
</organism>
<evidence type="ECO:0000256" key="6">
    <source>
        <dbReference type="PIRNR" id="PIRNR002854"/>
    </source>
</evidence>
<feature type="signal peptide" evidence="7">
    <location>
        <begin position="1"/>
        <end position="25"/>
    </location>
</feature>
<dbReference type="InterPro" id="IPR004872">
    <property type="entry name" value="Lipoprotein_NlpA"/>
</dbReference>
<gene>
    <name evidence="8" type="ORF">PU560_05140</name>
</gene>
<keyword evidence="2 7" id="KW-0732">Signal</keyword>
<dbReference type="PIRSF" id="PIRSF002854">
    <property type="entry name" value="MetQ"/>
    <property type="match status" value="1"/>
</dbReference>
<dbReference type="PROSITE" id="PS51257">
    <property type="entry name" value="PROKAR_LIPOPROTEIN"/>
    <property type="match status" value="1"/>
</dbReference>
<name>A0ABT5TUW2_9MICO</name>
<feature type="chain" id="PRO_5047216569" description="Lipoprotein" evidence="7">
    <location>
        <begin position="26"/>
        <end position="277"/>
    </location>
</feature>
<sequence length="277" mass="29564">MNFSRRPVIAGVTAATLALSLTACGSDEGSEGDASGPLTVGALPVPAGDMLNFVQSDLAPEADLELEYTEFSDYNTPNPALVEGSIDANLFQNTTFMETFNEAEGEDLVSVGEVYLPPMALYSNDYDTLEELPDGATVAIPNDPTNEGRALKLLASHGLIEVTEEPTTVADITDNPRNIDFAEVENASLPQAVNDQDAAIVTAAFAMPAGLTVDQQILSEGTDSEYYNVLATTPEMVDDPRIETLYNLLTSTEMEAWLEEEYPLIVPAETGAEGEEG</sequence>
<evidence type="ECO:0000256" key="4">
    <source>
        <dbReference type="ARBA" id="ARBA00023139"/>
    </source>
</evidence>
<dbReference type="SUPFAM" id="SSF53850">
    <property type="entry name" value="Periplasmic binding protein-like II"/>
    <property type="match status" value="1"/>
</dbReference>
<dbReference type="Gene3D" id="3.40.190.10">
    <property type="entry name" value="Periplasmic binding protein-like II"/>
    <property type="match status" value="2"/>
</dbReference>
<keyword evidence="9" id="KW-1185">Reference proteome</keyword>
<evidence type="ECO:0000256" key="7">
    <source>
        <dbReference type="SAM" id="SignalP"/>
    </source>
</evidence>
<reference evidence="8" key="1">
    <citation type="submission" date="2023-02" db="EMBL/GenBank/DDBJ databases">
        <title>Georgenia sp.10Sc9-8, isolated from a soil sample collected from the Taklamakan desert.</title>
        <authorList>
            <person name="Liu S."/>
        </authorList>
    </citation>
    <scope>NUCLEOTIDE SEQUENCE</scope>
    <source>
        <strain evidence="8">10Sc9-8</strain>
    </source>
</reference>
<keyword evidence="5 6" id="KW-0449">Lipoprotein</keyword>
<comment type="caution">
    <text evidence="8">The sequence shown here is derived from an EMBL/GenBank/DDBJ whole genome shotgun (WGS) entry which is preliminary data.</text>
</comment>
<dbReference type="EMBL" id="JARACI010000685">
    <property type="protein sequence ID" value="MDD9205853.1"/>
    <property type="molecule type" value="Genomic_DNA"/>
</dbReference>
<protein>
    <recommendedName>
        <fullName evidence="6">Lipoprotein</fullName>
    </recommendedName>
</protein>
<keyword evidence="3" id="KW-0472">Membrane</keyword>
<accession>A0ABT5TUW2</accession>
<proteinExistence type="inferred from homology"/>
<evidence type="ECO:0000313" key="8">
    <source>
        <dbReference type="EMBL" id="MDD9205853.1"/>
    </source>
</evidence>
<dbReference type="PANTHER" id="PTHR30429:SF0">
    <property type="entry name" value="METHIONINE-BINDING LIPOPROTEIN METQ"/>
    <property type="match status" value="1"/>
</dbReference>